<comment type="caution">
    <text evidence="2">The sequence shown here is derived from an EMBL/GenBank/DDBJ whole genome shotgun (WGS) entry which is preliminary data.</text>
</comment>
<dbReference type="AlphaFoldDB" id="A0ABD5VN45"/>
<dbReference type="Proteomes" id="UP001596395">
    <property type="component" value="Unassembled WGS sequence"/>
</dbReference>
<evidence type="ECO:0000256" key="1">
    <source>
        <dbReference type="SAM" id="MobiDB-lite"/>
    </source>
</evidence>
<evidence type="ECO:0000313" key="3">
    <source>
        <dbReference type="Proteomes" id="UP001596395"/>
    </source>
</evidence>
<evidence type="ECO:0008006" key="4">
    <source>
        <dbReference type="Google" id="ProtNLM"/>
    </source>
</evidence>
<feature type="region of interest" description="Disordered" evidence="1">
    <location>
        <begin position="1"/>
        <end position="22"/>
    </location>
</feature>
<reference evidence="2 3" key="1">
    <citation type="journal article" date="2019" name="Int. J. Syst. Evol. Microbiol.">
        <title>The Global Catalogue of Microorganisms (GCM) 10K type strain sequencing project: providing services to taxonomists for standard genome sequencing and annotation.</title>
        <authorList>
            <consortium name="The Broad Institute Genomics Platform"/>
            <consortium name="The Broad Institute Genome Sequencing Center for Infectious Disease"/>
            <person name="Wu L."/>
            <person name="Ma J."/>
        </authorList>
    </citation>
    <scope>NUCLEOTIDE SEQUENCE [LARGE SCALE GENOMIC DNA]</scope>
    <source>
        <strain evidence="2 3">GX26</strain>
    </source>
</reference>
<proteinExistence type="predicted"/>
<protein>
    <recommendedName>
        <fullName evidence="4">Helix-hairpin-helix domain-containing protein</fullName>
    </recommendedName>
</protein>
<feature type="region of interest" description="Disordered" evidence="1">
    <location>
        <begin position="36"/>
        <end position="71"/>
    </location>
</feature>
<sequence length="194" mass="21095">MTESTHSSIDQQFAFTDDGELEPTYESVKTSLADFGANVDTRERESRPDQPTASSILCDDRPLDDAEDDGQQETLYPDVEDDQQALDGSQASTISTFSTVESDETSPGPRYGQALAQTVEMRGVDTALRAVEGIGEQTTSVLMSAGVTDQVDLALAWTNPSERASLERALEALPANCQHTVRETAASLWTHLHR</sequence>
<accession>A0ABD5VN45</accession>
<dbReference type="RefSeq" id="WP_336351849.1">
    <property type="nucleotide sequence ID" value="NZ_JAZAQL010000004.1"/>
</dbReference>
<organism evidence="2 3">
    <name type="scientific">Halorubellus litoreus</name>
    <dbReference type="NCBI Taxonomy" id="755308"/>
    <lineage>
        <taxon>Archaea</taxon>
        <taxon>Methanobacteriati</taxon>
        <taxon>Methanobacteriota</taxon>
        <taxon>Stenosarchaea group</taxon>
        <taxon>Halobacteria</taxon>
        <taxon>Halobacteriales</taxon>
        <taxon>Halorubellaceae</taxon>
        <taxon>Halorubellus</taxon>
    </lineage>
</organism>
<gene>
    <name evidence="2" type="ORF">ACFQGB_18735</name>
</gene>
<dbReference type="EMBL" id="JBHSXN010000004">
    <property type="protein sequence ID" value="MFC6954909.1"/>
    <property type="molecule type" value="Genomic_DNA"/>
</dbReference>
<evidence type="ECO:0000313" key="2">
    <source>
        <dbReference type="EMBL" id="MFC6954909.1"/>
    </source>
</evidence>
<keyword evidence="3" id="KW-1185">Reference proteome</keyword>
<feature type="compositionally biased region" description="Polar residues" evidence="1">
    <location>
        <begin position="1"/>
        <end position="14"/>
    </location>
</feature>
<name>A0ABD5VN45_9EURY</name>